<dbReference type="EMBL" id="UINC01048729">
    <property type="protein sequence ID" value="SVB59629.1"/>
    <property type="molecule type" value="Genomic_DNA"/>
</dbReference>
<dbReference type="GO" id="GO:0003824">
    <property type="term" value="F:catalytic activity"/>
    <property type="evidence" value="ECO:0007669"/>
    <property type="project" value="InterPro"/>
</dbReference>
<dbReference type="GO" id="GO:0006506">
    <property type="term" value="P:GPI anchor biosynthetic process"/>
    <property type="evidence" value="ECO:0007669"/>
    <property type="project" value="TreeGrafter"/>
</dbReference>
<dbReference type="InterPro" id="IPR005135">
    <property type="entry name" value="Endo/exonuclease/phosphatase"/>
</dbReference>
<feature type="domain" description="Endonuclease/exonuclease/phosphatase" evidence="1">
    <location>
        <begin position="48"/>
        <end position="356"/>
    </location>
</feature>
<dbReference type="PANTHER" id="PTHR14859">
    <property type="entry name" value="CALCOFLUOR WHITE HYPERSENSITIVE PROTEIN PRECURSOR"/>
    <property type="match status" value="1"/>
</dbReference>
<dbReference type="GO" id="GO:0016020">
    <property type="term" value="C:membrane"/>
    <property type="evidence" value="ECO:0007669"/>
    <property type="project" value="GOC"/>
</dbReference>
<dbReference type="Pfam" id="PF03372">
    <property type="entry name" value="Exo_endo_phos"/>
    <property type="match status" value="1"/>
</dbReference>
<accession>A0A382FAE0</accession>
<dbReference type="SUPFAM" id="SSF56219">
    <property type="entry name" value="DNase I-like"/>
    <property type="match status" value="1"/>
</dbReference>
<proteinExistence type="predicted"/>
<dbReference type="InterPro" id="IPR036691">
    <property type="entry name" value="Endo/exonu/phosph_ase_sf"/>
</dbReference>
<evidence type="ECO:0000313" key="2">
    <source>
        <dbReference type="EMBL" id="SVB59629.1"/>
    </source>
</evidence>
<evidence type="ECO:0000259" key="1">
    <source>
        <dbReference type="Pfam" id="PF03372"/>
    </source>
</evidence>
<name>A0A382FAE0_9ZZZZ</name>
<dbReference type="InterPro" id="IPR051916">
    <property type="entry name" value="GPI-anchor_lipid_remodeler"/>
</dbReference>
<protein>
    <recommendedName>
        <fullName evidence="1">Endonuclease/exonuclease/phosphatase domain-containing protein</fullName>
    </recommendedName>
</protein>
<sequence length="366" mass="41843">MIRFNFIWIIFFFSCRSLVTTYEDVESAIYYEDASLESTDFNNTLKVMTWNIRFGAGRIPFFGDSCGDRVLMTEPETLGYMDSIIVYINSTQPDVLLLQEVDISSKRSAYVNQLQYILNHTHLNYAAYASMWNAEIIASDGLGKVDAGNAILSRWEITDAERIKLPLRTDQDPLTQYFYLRRNILKAKINIPELDTTLYAVNIHATAFATDDTKQKHIDKYEEVLEDLDSQDFIFVTGGDLNSVPPGADVTDFCMDDICSDESFHTDADGGPHREGSYFNNFVGEPDLVQPFYDSYFEAINLESVVASEHFTHSPWNTISDTTEYWDRKLDYLFTNYQDWSTTGETHNNIKNISDHAPVSATLTFP</sequence>
<reference evidence="2" key="1">
    <citation type="submission" date="2018-05" db="EMBL/GenBank/DDBJ databases">
        <authorList>
            <person name="Lanie J.A."/>
            <person name="Ng W.-L."/>
            <person name="Kazmierczak K.M."/>
            <person name="Andrzejewski T.M."/>
            <person name="Davidsen T.M."/>
            <person name="Wayne K.J."/>
            <person name="Tettelin H."/>
            <person name="Glass J.I."/>
            <person name="Rusch D."/>
            <person name="Podicherti R."/>
            <person name="Tsui H.-C.T."/>
            <person name="Winkler M.E."/>
        </authorList>
    </citation>
    <scope>NUCLEOTIDE SEQUENCE</scope>
</reference>
<organism evidence="2">
    <name type="scientific">marine metagenome</name>
    <dbReference type="NCBI Taxonomy" id="408172"/>
    <lineage>
        <taxon>unclassified sequences</taxon>
        <taxon>metagenomes</taxon>
        <taxon>ecological metagenomes</taxon>
    </lineage>
</organism>
<dbReference type="AlphaFoldDB" id="A0A382FAE0"/>
<gene>
    <name evidence="2" type="ORF">METZ01_LOCUS212483</name>
</gene>
<dbReference type="PANTHER" id="PTHR14859:SF1">
    <property type="entry name" value="PGAP2-INTERACTING PROTEIN"/>
    <property type="match status" value="1"/>
</dbReference>
<dbReference type="PROSITE" id="PS51257">
    <property type="entry name" value="PROKAR_LIPOPROTEIN"/>
    <property type="match status" value="1"/>
</dbReference>
<dbReference type="Gene3D" id="3.60.10.10">
    <property type="entry name" value="Endonuclease/exonuclease/phosphatase"/>
    <property type="match status" value="1"/>
</dbReference>